<dbReference type="Proteomes" id="UP000266841">
    <property type="component" value="Unassembled WGS sequence"/>
</dbReference>
<feature type="region of interest" description="Disordered" evidence="1">
    <location>
        <begin position="14"/>
        <end position="50"/>
    </location>
</feature>
<comment type="caution">
    <text evidence="2">The sequence shown here is derived from an EMBL/GenBank/DDBJ whole genome shotgun (WGS) entry which is preliminary data.</text>
</comment>
<organism evidence="2 3">
    <name type="scientific">Thalassiosira oceanica</name>
    <name type="common">Marine diatom</name>
    <dbReference type="NCBI Taxonomy" id="159749"/>
    <lineage>
        <taxon>Eukaryota</taxon>
        <taxon>Sar</taxon>
        <taxon>Stramenopiles</taxon>
        <taxon>Ochrophyta</taxon>
        <taxon>Bacillariophyta</taxon>
        <taxon>Coscinodiscophyceae</taxon>
        <taxon>Thalassiosirophycidae</taxon>
        <taxon>Thalassiosirales</taxon>
        <taxon>Thalassiosiraceae</taxon>
        <taxon>Thalassiosira</taxon>
    </lineage>
</organism>
<dbReference type="AlphaFoldDB" id="K0SES0"/>
<protein>
    <submittedName>
        <fullName evidence="2">Uncharacterized protein</fullName>
    </submittedName>
</protein>
<evidence type="ECO:0000313" key="3">
    <source>
        <dbReference type="Proteomes" id="UP000266841"/>
    </source>
</evidence>
<reference evidence="2 3" key="1">
    <citation type="journal article" date="2012" name="Genome Biol.">
        <title>Genome and low-iron response of an oceanic diatom adapted to chronic iron limitation.</title>
        <authorList>
            <person name="Lommer M."/>
            <person name="Specht M."/>
            <person name="Roy A.S."/>
            <person name="Kraemer L."/>
            <person name="Andreson R."/>
            <person name="Gutowska M.A."/>
            <person name="Wolf J."/>
            <person name="Bergner S.V."/>
            <person name="Schilhabel M.B."/>
            <person name="Klostermeier U.C."/>
            <person name="Beiko R.G."/>
            <person name="Rosenstiel P."/>
            <person name="Hippler M."/>
            <person name="Laroche J."/>
        </authorList>
    </citation>
    <scope>NUCLEOTIDE SEQUENCE [LARGE SCALE GENOMIC DNA]</scope>
    <source>
        <strain evidence="2 3">CCMP1005</strain>
    </source>
</reference>
<keyword evidence="3" id="KW-1185">Reference proteome</keyword>
<evidence type="ECO:0000313" key="2">
    <source>
        <dbReference type="EMBL" id="EJK57107.1"/>
    </source>
</evidence>
<dbReference type="EMBL" id="AGNL01029476">
    <property type="protein sequence ID" value="EJK57107.1"/>
    <property type="molecule type" value="Genomic_DNA"/>
</dbReference>
<gene>
    <name evidence="2" type="ORF">THAOC_22889</name>
</gene>
<evidence type="ECO:0000256" key="1">
    <source>
        <dbReference type="SAM" id="MobiDB-lite"/>
    </source>
</evidence>
<accession>K0SES0</accession>
<sequence>MSLIDASKEADAIAELHGEDSPEAAASRARANELEKKSVNGRVKARRDSKDEYNKKVREYADSWSAWLANPSLEHMENVKVCRNALILPNHREAPERLERC</sequence>
<name>K0SES0_THAOC</name>
<proteinExistence type="predicted"/>